<dbReference type="KEGG" id="mng:MNEG_9272"/>
<protein>
    <submittedName>
        <fullName evidence="2">Uncharacterized protein</fullName>
    </submittedName>
</protein>
<name>A0A0D2MWV2_9CHLO</name>
<dbReference type="RefSeq" id="XP_013897710.1">
    <property type="nucleotide sequence ID" value="XM_014042256.1"/>
</dbReference>
<keyword evidence="3" id="KW-1185">Reference proteome</keyword>
<evidence type="ECO:0000313" key="2">
    <source>
        <dbReference type="EMBL" id="KIY98690.1"/>
    </source>
</evidence>
<evidence type="ECO:0000313" key="3">
    <source>
        <dbReference type="Proteomes" id="UP000054498"/>
    </source>
</evidence>
<evidence type="ECO:0000256" key="1">
    <source>
        <dbReference type="SAM" id="MobiDB-lite"/>
    </source>
</evidence>
<reference evidence="2 3" key="1">
    <citation type="journal article" date="2013" name="BMC Genomics">
        <title>Reconstruction of the lipid metabolism for the microalga Monoraphidium neglectum from its genome sequence reveals characteristics suitable for biofuel production.</title>
        <authorList>
            <person name="Bogen C."/>
            <person name="Al-Dilaimi A."/>
            <person name="Albersmeier A."/>
            <person name="Wichmann J."/>
            <person name="Grundmann M."/>
            <person name="Rupp O."/>
            <person name="Lauersen K.J."/>
            <person name="Blifernez-Klassen O."/>
            <person name="Kalinowski J."/>
            <person name="Goesmann A."/>
            <person name="Mussgnug J.H."/>
            <person name="Kruse O."/>
        </authorList>
    </citation>
    <scope>NUCLEOTIDE SEQUENCE [LARGE SCALE GENOMIC DNA]</scope>
    <source>
        <strain evidence="2 3">SAG 48.87</strain>
    </source>
</reference>
<dbReference type="GO" id="GO:0009507">
    <property type="term" value="C:chloroplast"/>
    <property type="evidence" value="ECO:0007669"/>
    <property type="project" value="TreeGrafter"/>
</dbReference>
<accession>A0A0D2MWV2</accession>
<dbReference type="AlphaFoldDB" id="A0A0D2MWV2"/>
<sequence>MQGRLNETAQDIDQQYGLRRKVRAVVEDVKRLAPIWARRTKEFGATTQGKAAFTFLFVGLLLSGTLFKLLNLIWLGWWVSVPLSLFLADQQRRKQRDEAQQRASWVNNGSGSGKRGSSSWDRTGPVVDAEWVSLDDDGRPRK</sequence>
<dbReference type="OrthoDB" id="548556at2759"/>
<feature type="region of interest" description="Disordered" evidence="1">
    <location>
        <begin position="97"/>
        <end position="142"/>
    </location>
</feature>
<dbReference type="Proteomes" id="UP000054498">
    <property type="component" value="Unassembled WGS sequence"/>
</dbReference>
<proteinExistence type="predicted"/>
<dbReference type="PANTHER" id="PTHR36356">
    <property type="entry name" value="EXPRESSED PROTEIN"/>
    <property type="match status" value="1"/>
</dbReference>
<organism evidence="2 3">
    <name type="scientific">Monoraphidium neglectum</name>
    <dbReference type="NCBI Taxonomy" id="145388"/>
    <lineage>
        <taxon>Eukaryota</taxon>
        <taxon>Viridiplantae</taxon>
        <taxon>Chlorophyta</taxon>
        <taxon>core chlorophytes</taxon>
        <taxon>Chlorophyceae</taxon>
        <taxon>CS clade</taxon>
        <taxon>Sphaeropleales</taxon>
        <taxon>Selenastraceae</taxon>
        <taxon>Monoraphidium</taxon>
    </lineage>
</organism>
<dbReference type="EMBL" id="KK102096">
    <property type="protein sequence ID" value="KIY98690.1"/>
    <property type="molecule type" value="Genomic_DNA"/>
</dbReference>
<dbReference type="GeneID" id="25742147"/>
<gene>
    <name evidence="2" type="ORF">MNEG_9272</name>
</gene>
<dbReference type="PANTHER" id="PTHR36356:SF1">
    <property type="entry name" value="EXPRESSED PROTEIN"/>
    <property type="match status" value="1"/>
</dbReference>